<reference evidence="5 6" key="1">
    <citation type="journal article" date="2015" name="Nature">
        <title>rRNA introns, odd ribosomes, and small enigmatic genomes across a large radiation of phyla.</title>
        <authorList>
            <person name="Brown C.T."/>
            <person name="Hug L.A."/>
            <person name="Thomas B.C."/>
            <person name="Sharon I."/>
            <person name="Castelle C.J."/>
            <person name="Singh A."/>
            <person name="Wilkins M.J."/>
            <person name="Williams K.H."/>
            <person name="Banfield J.F."/>
        </authorList>
    </citation>
    <scope>NUCLEOTIDE SEQUENCE [LARGE SCALE GENOMIC DNA]</scope>
</reference>
<accession>A0A0F9ZPT3</accession>
<feature type="transmembrane region" description="Helical" evidence="4">
    <location>
        <begin position="93"/>
        <end position="113"/>
    </location>
</feature>
<dbReference type="InterPro" id="IPR051685">
    <property type="entry name" value="Ycf3/AcsC/BcsC/TPR_MFPF"/>
</dbReference>
<dbReference type="Proteomes" id="UP000033995">
    <property type="component" value="Unassembled WGS sequence"/>
</dbReference>
<keyword evidence="4" id="KW-1133">Transmembrane helix</keyword>
<evidence type="ECO:0000256" key="2">
    <source>
        <dbReference type="ARBA" id="ARBA00022803"/>
    </source>
</evidence>
<keyword evidence="2 3" id="KW-0802">TPR repeat</keyword>
<protein>
    <submittedName>
        <fullName evidence="5">Uncharacterized protein</fullName>
    </submittedName>
</protein>
<feature type="transmembrane region" description="Helical" evidence="4">
    <location>
        <begin position="351"/>
        <end position="374"/>
    </location>
</feature>
<comment type="caution">
    <text evidence="5">The sequence shown here is derived from an EMBL/GenBank/DDBJ whole genome shotgun (WGS) entry which is preliminary data.</text>
</comment>
<feature type="transmembrane region" description="Helical" evidence="4">
    <location>
        <begin position="7"/>
        <end position="24"/>
    </location>
</feature>
<feature type="transmembrane region" description="Helical" evidence="4">
    <location>
        <begin position="125"/>
        <end position="149"/>
    </location>
</feature>
<evidence type="ECO:0000256" key="1">
    <source>
        <dbReference type="ARBA" id="ARBA00022737"/>
    </source>
</evidence>
<dbReference type="SUPFAM" id="SSF48452">
    <property type="entry name" value="TPR-like"/>
    <property type="match status" value="1"/>
</dbReference>
<gene>
    <name evidence="5" type="ORF">UR38_C0012G0010</name>
</gene>
<keyword evidence="1" id="KW-0677">Repeat</keyword>
<evidence type="ECO:0000313" key="5">
    <source>
        <dbReference type="EMBL" id="KKP46288.1"/>
    </source>
</evidence>
<name>A0A0F9ZPT3_9BACT</name>
<feature type="transmembrane region" description="Helical" evidence="4">
    <location>
        <begin position="36"/>
        <end position="56"/>
    </location>
</feature>
<feature type="transmembrane region" description="Helical" evidence="4">
    <location>
        <begin position="270"/>
        <end position="293"/>
    </location>
</feature>
<dbReference type="PROSITE" id="PS50005">
    <property type="entry name" value="TPR"/>
    <property type="match status" value="1"/>
</dbReference>
<feature type="transmembrane region" description="Helical" evidence="4">
    <location>
        <begin position="305"/>
        <end position="331"/>
    </location>
</feature>
<evidence type="ECO:0000256" key="3">
    <source>
        <dbReference type="PROSITE-ProRule" id="PRU00339"/>
    </source>
</evidence>
<evidence type="ECO:0000256" key="4">
    <source>
        <dbReference type="SAM" id="Phobius"/>
    </source>
</evidence>
<organism evidence="5 6">
    <name type="scientific">Candidatus Woesebacteria bacterium GW2011_GWA2_33_28</name>
    <dbReference type="NCBI Taxonomy" id="1618561"/>
    <lineage>
        <taxon>Bacteria</taxon>
        <taxon>Candidatus Woeseibacteriota</taxon>
    </lineage>
</organism>
<dbReference type="PANTHER" id="PTHR44943">
    <property type="entry name" value="CELLULOSE SYNTHASE OPERON PROTEIN C"/>
    <property type="match status" value="1"/>
</dbReference>
<dbReference type="EMBL" id="LBOZ01000012">
    <property type="protein sequence ID" value="KKP46288.1"/>
    <property type="molecule type" value="Genomic_DNA"/>
</dbReference>
<feature type="transmembrane region" description="Helical" evidence="4">
    <location>
        <begin position="155"/>
        <end position="173"/>
    </location>
</feature>
<proteinExistence type="predicted"/>
<dbReference type="Gene3D" id="1.25.40.10">
    <property type="entry name" value="Tetratricopeptide repeat domain"/>
    <property type="match status" value="1"/>
</dbReference>
<feature type="repeat" description="TPR" evidence="3">
    <location>
        <begin position="501"/>
        <end position="534"/>
    </location>
</feature>
<dbReference type="InterPro" id="IPR011990">
    <property type="entry name" value="TPR-like_helical_dom_sf"/>
</dbReference>
<dbReference type="InterPro" id="IPR019734">
    <property type="entry name" value="TPR_rpt"/>
</dbReference>
<sequence>MRILNFLEKYLIYLGLFLLPLIFIPQLSSPFDIPKIATLIVITVLVLSIKLTKIIISKSFGLSSNKYDLTILFISIIYLLSSFLKASNKVESFFLPGVTGFIILGSIFYYLINQLNNEDRKNIKYTLLSSSLLVSVMQLFSFLKVFTWLPSSTTGNLITAVIFLIALLPIVVYELIRNGSVYKKILIMFVGLFMVSSIISSIYLMLPNRENSFKNLSYSTGWQITTDSIKISPFIGIGPANYLDAFNKFKPLSYNSGENWAQKYYYGPSLLLTIASETGILGLSLFLILFFVIIKGFKTSNPYHISAIIFFIGVILFPVLISLIPIIFSVISLTNDDIKRINNKFISNLPSFLITIPLFIIITCLFYLSLRVILAEIKFTEAIKFLSSGDGIKTYQYINSAIKLNPYSDKYHLAASDINLRIAKNLADKKDLTDDEKSSITKLIQQTIVEGKASVTLNKDRSSNWENLGNIYQSVMAFAKGADNYALQSYSQAIFLDPINPNLRIKLGGIYYSQKKYEEAIDIFKLATLAKSDYANAHYNLSLAYKENKDFTKAKDEMNIVLKLIGKNSKDYDLALKELEKIDELTKPEPIPEPIIDPQIEITN</sequence>
<dbReference type="SMART" id="SM00028">
    <property type="entry name" value="TPR"/>
    <property type="match status" value="3"/>
</dbReference>
<dbReference type="AlphaFoldDB" id="A0A0F9ZPT3"/>
<keyword evidence="4" id="KW-0472">Membrane</keyword>
<evidence type="ECO:0000313" key="6">
    <source>
        <dbReference type="Proteomes" id="UP000033995"/>
    </source>
</evidence>
<keyword evidence="4" id="KW-0812">Transmembrane</keyword>
<feature type="transmembrane region" description="Helical" evidence="4">
    <location>
        <begin position="185"/>
        <end position="206"/>
    </location>
</feature>
<dbReference type="PANTHER" id="PTHR44943:SF8">
    <property type="entry name" value="TPR REPEAT-CONTAINING PROTEIN MJ0263"/>
    <property type="match status" value="1"/>
</dbReference>
<feature type="transmembrane region" description="Helical" evidence="4">
    <location>
        <begin position="68"/>
        <end position="87"/>
    </location>
</feature>